<keyword evidence="3" id="KW-1185">Reference proteome</keyword>
<feature type="region of interest" description="Disordered" evidence="1">
    <location>
        <begin position="1"/>
        <end position="81"/>
    </location>
</feature>
<dbReference type="AlphaFoldDB" id="A0A9W7SV05"/>
<evidence type="ECO:0000313" key="3">
    <source>
        <dbReference type="Proteomes" id="UP001138500"/>
    </source>
</evidence>
<name>A0A9W7SV05_9PEZI</name>
<comment type="caution">
    <text evidence="2">The sequence shown here is derived from an EMBL/GenBank/DDBJ whole genome shotgun (WGS) entry which is preliminary data.</text>
</comment>
<gene>
    <name evidence="2" type="ORF">Tdes44962_MAKER00172</name>
</gene>
<feature type="compositionally biased region" description="Acidic residues" evidence="1">
    <location>
        <begin position="33"/>
        <end position="44"/>
    </location>
</feature>
<feature type="compositionally biased region" description="Polar residues" evidence="1">
    <location>
        <begin position="1"/>
        <end position="17"/>
    </location>
</feature>
<dbReference type="EMBL" id="RIBY02001112">
    <property type="protein sequence ID" value="KAH9832693.1"/>
    <property type="molecule type" value="Genomic_DNA"/>
</dbReference>
<reference evidence="2 3" key="1">
    <citation type="journal article" date="2018" name="IMA Fungus">
        <title>IMA Genome-F 10: Nine draft genome sequences of Claviceps purpurea s.lat., including C. arundinis, C. humidiphila, and C. cf. spartinae, pseudomolecules for the pitch canker pathogen Fusarium circinatum, draft genome of Davidsoniella eucalypti, Grosmannia galeiformis, Quambalaria eucalypti, and Teratosphaeria destructans.</title>
        <authorList>
            <person name="Wingfield B.D."/>
            <person name="Liu M."/>
            <person name="Nguyen H.D."/>
            <person name="Lane F.A."/>
            <person name="Morgan S.W."/>
            <person name="De Vos L."/>
            <person name="Wilken P.M."/>
            <person name="Duong T.A."/>
            <person name="Aylward J."/>
            <person name="Coetzee M.P."/>
            <person name="Dadej K."/>
            <person name="De Beer Z.W."/>
            <person name="Findlay W."/>
            <person name="Havenga M."/>
            <person name="Kolarik M."/>
            <person name="Menzies J.G."/>
            <person name="Naidoo K."/>
            <person name="Pochopski O."/>
            <person name="Shoukouhi P."/>
            <person name="Santana Q.C."/>
            <person name="Seifert K.A."/>
            <person name="Soal N."/>
            <person name="Steenkamp E.T."/>
            <person name="Tatham C.T."/>
            <person name="van der Nest M.A."/>
            <person name="Wingfield M.J."/>
        </authorList>
    </citation>
    <scope>NUCLEOTIDE SEQUENCE [LARGE SCALE GENOMIC DNA]</scope>
    <source>
        <strain evidence="2">CMW44962</strain>
    </source>
</reference>
<feature type="compositionally biased region" description="Polar residues" evidence="1">
    <location>
        <begin position="51"/>
        <end position="60"/>
    </location>
</feature>
<organism evidence="2 3">
    <name type="scientific">Teratosphaeria destructans</name>
    <dbReference type="NCBI Taxonomy" id="418781"/>
    <lineage>
        <taxon>Eukaryota</taxon>
        <taxon>Fungi</taxon>
        <taxon>Dikarya</taxon>
        <taxon>Ascomycota</taxon>
        <taxon>Pezizomycotina</taxon>
        <taxon>Dothideomycetes</taxon>
        <taxon>Dothideomycetidae</taxon>
        <taxon>Mycosphaerellales</taxon>
        <taxon>Teratosphaeriaceae</taxon>
        <taxon>Teratosphaeria</taxon>
    </lineage>
</organism>
<feature type="compositionally biased region" description="Basic residues" evidence="1">
    <location>
        <begin position="63"/>
        <end position="72"/>
    </location>
</feature>
<evidence type="ECO:0000256" key="1">
    <source>
        <dbReference type="SAM" id="MobiDB-lite"/>
    </source>
</evidence>
<accession>A0A9W7SV05</accession>
<reference evidence="2 3" key="2">
    <citation type="journal article" date="2021" name="Curr. Genet.">
        <title>Genetic response to nitrogen starvation in the aggressive Eucalyptus foliar pathogen Teratosphaeria destructans.</title>
        <authorList>
            <person name="Havenga M."/>
            <person name="Wingfield B.D."/>
            <person name="Wingfield M.J."/>
            <person name="Dreyer L.L."/>
            <person name="Roets F."/>
            <person name="Aylward J."/>
        </authorList>
    </citation>
    <scope>NUCLEOTIDE SEQUENCE [LARGE SCALE GENOMIC DNA]</scope>
    <source>
        <strain evidence="2">CMW44962</strain>
    </source>
</reference>
<evidence type="ECO:0000313" key="2">
    <source>
        <dbReference type="EMBL" id="KAH9832693.1"/>
    </source>
</evidence>
<protein>
    <submittedName>
        <fullName evidence="2">Uncharacterized protein</fullName>
    </submittedName>
</protein>
<proteinExistence type="predicted"/>
<sequence>MKSTGTCSAATRQTPFLPTTERPSLKRKRGSSEDEEEEVVEGDAAELLLTAISNDDNVPSSPRKMRKGRSPARQKLPDARWDVGGDLPEHEDFDAEPHFFHQTSCPISTPSSPPLAATRPTCPDCAFPGGRGNDTQICPFLTYTGEPARIEQFPRHRWDAKREERLRRIKVEKEGEVFWAGDEEINEVLRRRWEWRWQRDWRRDMR</sequence>
<dbReference type="Proteomes" id="UP001138500">
    <property type="component" value="Unassembled WGS sequence"/>
</dbReference>